<sequence>MCERAHGCVEAGPRAVTRTKVKTAGGALAQAGRFSSIAWPCCLAVPPAHRQCVPHHPAIARSAVCLQPVSPTPRASPLRRLAIHFSPIAPPDFFPTMRRPASCGATNPRAASAFNIKDEEGAGGKPVFLALLS</sequence>
<evidence type="ECO:0000313" key="2">
    <source>
        <dbReference type="Proteomes" id="UP000298652"/>
    </source>
</evidence>
<protein>
    <submittedName>
        <fullName evidence="1">Uncharacterized protein</fullName>
    </submittedName>
</protein>
<reference evidence="1" key="1">
    <citation type="submission" date="2019-03" db="EMBL/GenBank/DDBJ databases">
        <title>WGS assembly of Setaria viridis.</title>
        <authorList>
            <person name="Huang P."/>
            <person name="Jenkins J."/>
            <person name="Grimwood J."/>
            <person name="Barry K."/>
            <person name="Healey A."/>
            <person name="Mamidi S."/>
            <person name="Sreedasyam A."/>
            <person name="Shu S."/>
            <person name="Feldman M."/>
            <person name="Wu J."/>
            <person name="Yu Y."/>
            <person name="Chen C."/>
            <person name="Johnson J."/>
            <person name="Rokhsar D."/>
            <person name="Baxter I."/>
            <person name="Schmutz J."/>
            <person name="Brutnell T."/>
            <person name="Kellogg E."/>
        </authorList>
    </citation>
    <scope>NUCLEOTIDE SEQUENCE [LARGE SCALE GENOMIC DNA]</scope>
</reference>
<gene>
    <name evidence="1" type="ORF">SEVIR_4G010000v2</name>
</gene>
<proteinExistence type="predicted"/>
<keyword evidence="2" id="KW-1185">Reference proteome</keyword>
<evidence type="ECO:0000313" key="1">
    <source>
        <dbReference type="EMBL" id="TKW19276.1"/>
    </source>
</evidence>
<dbReference type="EMBL" id="CM016555">
    <property type="protein sequence ID" value="TKW19276.1"/>
    <property type="molecule type" value="Genomic_DNA"/>
</dbReference>
<dbReference type="Proteomes" id="UP000298652">
    <property type="component" value="Chromosome 4"/>
</dbReference>
<accession>A0A4V6D7S0</accession>
<dbReference type="Gramene" id="TKW19276">
    <property type="protein sequence ID" value="TKW19276"/>
    <property type="gene ID" value="SEVIR_4G010000v2"/>
</dbReference>
<dbReference type="AlphaFoldDB" id="A0A4V6D7S0"/>
<organism evidence="1 2">
    <name type="scientific">Setaria viridis</name>
    <name type="common">Green bristlegrass</name>
    <name type="synonym">Setaria italica subsp. viridis</name>
    <dbReference type="NCBI Taxonomy" id="4556"/>
    <lineage>
        <taxon>Eukaryota</taxon>
        <taxon>Viridiplantae</taxon>
        <taxon>Streptophyta</taxon>
        <taxon>Embryophyta</taxon>
        <taxon>Tracheophyta</taxon>
        <taxon>Spermatophyta</taxon>
        <taxon>Magnoliopsida</taxon>
        <taxon>Liliopsida</taxon>
        <taxon>Poales</taxon>
        <taxon>Poaceae</taxon>
        <taxon>PACMAD clade</taxon>
        <taxon>Panicoideae</taxon>
        <taxon>Panicodae</taxon>
        <taxon>Paniceae</taxon>
        <taxon>Cenchrinae</taxon>
        <taxon>Setaria</taxon>
    </lineage>
</organism>
<name>A0A4V6D7S0_SETVI</name>